<dbReference type="RefSeq" id="WP_146962944.1">
    <property type="nucleotide sequence ID" value="NZ_CP042467.1"/>
</dbReference>
<sequence>MSTYETFIAMRHLKNRRLSFLSTITIIAILGVFLGVMALTSVVAVTGGFQEAFRDRVLGVNSHILVIKFGIDFRDYKDIQKSLEAVPGVKATSPFIFHQMIATKGEKTTGILIKGVDPETARNVSDLPKYTPDPDSVLQLKFDRFPEDGVKAIPQILIGHTLAEKLDAKVGDEIQVTSPLESLDPDRWSSTEHKPSSRVFKVAGVYRSGFHEFDSRLVMTDYRALQDFFNQGDVVTGVDIRVDDVFDVASVGTLVKEVLPPGRFRVLDWRELNHNLFTSLGLQRLVLAVLFCFIVLVASFNIVCTLIMIVLDKQKDVAILKSMGATRAGILKIFVLEGLVIGAVGTINGLVGGFIVCHIIKRTDFGLDPSIYMIDHLPVRIDLMEFLAVGGVAMLICLLATLGPSWWASRLNPVEGLRYD</sequence>
<evidence type="ECO:0000256" key="3">
    <source>
        <dbReference type="ARBA" id="ARBA00022475"/>
    </source>
</evidence>
<feature type="transmembrane region" description="Helical" evidence="7">
    <location>
        <begin position="20"/>
        <end position="46"/>
    </location>
</feature>
<evidence type="ECO:0000256" key="4">
    <source>
        <dbReference type="ARBA" id="ARBA00022692"/>
    </source>
</evidence>
<dbReference type="InterPro" id="IPR025857">
    <property type="entry name" value="MacB_PCD"/>
</dbReference>
<dbReference type="Pfam" id="PF12704">
    <property type="entry name" value="MacB_PCD"/>
    <property type="match status" value="1"/>
</dbReference>
<evidence type="ECO:0000256" key="6">
    <source>
        <dbReference type="ARBA" id="ARBA00023136"/>
    </source>
</evidence>
<evidence type="ECO:0000259" key="8">
    <source>
        <dbReference type="Pfam" id="PF02687"/>
    </source>
</evidence>
<feature type="transmembrane region" description="Helical" evidence="7">
    <location>
        <begin position="285"/>
        <end position="310"/>
    </location>
</feature>
<evidence type="ECO:0000256" key="5">
    <source>
        <dbReference type="ARBA" id="ARBA00022989"/>
    </source>
</evidence>
<comment type="similarity">
    <text evidence="2">Belongs to the ABC-4 integral membrane protein family. LolC/E subfamily.</text>
</comment>
<keyword evidence="6 7" id="KW-0472">Membrane</keyword>
<keyword evidence="3" id="KW-1003">Cell membrane</keyword>
<dbReference type="EMBL" id="CP042467">
    <property type="protein sequence ID" value="QED29711.1"/>
    <property type="molecule type" value="Genomic_DNA"/>
</dbReference>
<proteinExistence type="inferred from homology"/>
<gene>
    <name evidence="10" type="ORF">FRD01_21210</name>
</gene>
<dbReference type="Proteomes" id="UP000321595">
    <property type="component" value="Chromosome"/>
</dbReference>
<dbReference type="PANTHER" id="PTHR30489">
    <property type="entry name" value="LIPOPROTEIN-RELEASING SYSTEM TRANSMEMBRANE PROTEIN LOLE"/>
    <property type="match status" value="1"/>
</dbReference>
<protein>
    <submittedName>
        <fullName evidence="10">ABC transporter permease</fullName>
    </submittedName>
</protein>
<dbReference type="KEGG" id="bbae:FRD01_21210"/>
<evidence type="ECO:0000313" key="11">
    <source>
        <dbReference type="Proteomes" id="UP000321595"/>
    </source>
</evidence>
<evidence type="ECO:0000256" key="2">
    <source>
        <dbReference type="ARBA" id="ARBA00005236"/>
    </source>
</evidence>
<keyword evidence="5 7" id="KW-1133">Transmembrane helix</keyword>
<dbReference type="PANTHER" id="PTHR30489:SF0">
    <property type="entry name" value="LIPOPROTEIN-RELEASING SYSTEM TRANSMEMBRANE PROTEIN LOLE"/>
    <property type="match status" value="1"/>
</dbReference>
<keyword evidence="4 7" id="KW-0812">Transmembrane</keyword>
<dbReference type="InterPro" id="IPR051447">
    <property type="entry name" value="Lipoprotein-release_system"/>
</dbReference>
<comment type="subcellular location">
    <subcellularLocation>
        <location evidence="1">Cell membrane</location>
        <topology evidence="1">Multi-pass membrane protein</topology>
    </subcellularLocation>
</comment>
<feature type="domain" description="ABC3 transporter permease C-terminal" evidence="8">
    <location>
        <begin position="289"/>
        <end position="413"/>
    </location>
</feature>
<dbReference type="GO" id="GO:0044874">
    <property type="term" value="P:lipoprotein localization to outer membrane"/>
    <property type="evidence" value="ECO:0007669"/>
    <property type="project" value="TreeGrafter"/>
</dbReference>
<evidence type="ECO:0000256" key="7">
    <source>
        <dbReference type="SAM" id="Phobius"/>
    </source>
</evidence>
<dbReference type="Pfam" id="PF02687">
    <property type="entry name" value="FtsX"/>
    <property type="match status" value="1"/>
</dbReference>
<organism evidence="10 11">
    <name type="scientific">Microvenator marinus</name>
    <dbReference type="NCBI Taxonomy" id="2600177"/>
    <lineage>
        <taxon>Bacteria</taxon>
        <taxon>Deltaproteobacteria</taxon>
        <taxon>Bradymonadales</taxon>
        <taxon>Microvenatoraceae</taxon>
        <taxon>Microvenator</taxon>
    </lineage>
</organism>
<evidence type="ECO:0000313" key="10">
    <source>
        <dbReference type="EMBL" id="QED29711.1"/>
    </source>
</evidence>
<dbReference type="InterPro" id="IPR003838">
    <property type="entry name" value="ABC3_permease_C"/>
</dbReference>
<keyword evidence="11" id="KW-1185">Reference proteome</keyword>
<name>A0A5B8XX06_9DELT</name>
<dbReference type="GO" id="GO:0098797">
    <property type="term" value="C:plasma membrane protein complex"/>
    <property type="evidence" value="ECO:0007669"/>
    <property type="project" value="TreeGrafter"/>
</dbReference>
<dbReference type="AlphaFoldDB" id="A0A5B8XX06"/>
<feature type="transmembrane region" description="Helical" evidence="7">
    <location>
        <begin position="330"/>
        <end position="360"/>
    </location>
</feature>
<feature type="domain" description="MacB-like periplasmic core" evidence="9">
    <location>
        <begin position="25"/>
        <end position="255"/>
    </location>
</feature>
<accession>A0A5B8XX06</accession>
<evidence type="ECO:0000259" key="9">
    <source>
        <dbReference type="Pfam" id="PF12704"/>
    </source>
</evidence>
<feature type="transmembrane region" description="Helical" evidence="7">
    <location>
        <begin position="381"/>
        <end position="402"/>
    </location>
</feature>
<dbReference type="OrthoDB" id="9808461at2"/>
<reference evidence="10 11" key="1">
    <citation type="submission" date="2019-08" db="EMBL/GenBank/DDBJ databases">
        <authorList>
            <person name="Liang Q."/>
        </authorList>
    </citation>
    <scope>NUCLEOTIDE SEQUENCE [LARGE SCALE GENOMIC DNA]</scope>
    <source>
        <strain evidence="10 11">V1718</strain>
    </source>
</reference>
<evidence type="ECO:0000256" key="1">
    <source>
        <dbReference type="ARBA" id="ARBA00004651"/>
    </source>
</evidence>